<dbReference type="GO" id="GO:0003700">
    <property type="term" value="F:DNA-binding transcription factor activity"/>
    <property type="evidence" value="ECO:0007669"/>
    <property type="project" value="InterPro"/>
</dbReference>
<comment type="caution">
    <text evidence="5">The sequence shown here is derived from an EMBL/GenBank/DDBJ whole genome shotgun (WGS) entry which is preliminary data.</text>
</comment>
<evidence type="ECO:0000313" key="5">
    <source>
        <dbReference type="EMBL" id="MBB5535898.1"/>
    </source>
</evidence>
<sequence>MRDAEMTKPVPTFDLYGEKTRKEPDFWLHCETIPSRSSLHRYEIGLHRHDSFFQILYISAGSGDALFCGGRWSLTPPAIVTIPPAVDHGFRFSPDVDGHVFTLLASHMRLSGEVVRFALEPRVTLLEAGKPDSAFIIATLERLAGEWTNRRSGRTNLMEAYLVLALTLAARQWGRDNPQRGAGATAWRMEHLDGLIQQHFRGQKPAQFYARELGISPTHLNRLVKSATGLTAHVYIGRKLIDEARRDLVFTQMSAQEIGIRLGFADPAYFSRYFLRETGETPRAFRVAERARLAAQSSE</sequence>
<feature type="domain" description="HTH araC/xylS-type" evidence="4">
    <location>
        <begin position="190"/>
        <end position="288"/>
    </location>
</feature>
<dbReference type="InterPro" id="IPR009057">
    <property type="entry name" value="Homeodomain-like_sf"/>
</dbReference>
<dbReference type="SMART" id="SM00342">
    <property type="entry name" value="HTH_ARAC"/>
    <property type="match status" value="1"/>
</dbReference>
<protein>
    <submittedName>
        <fullName evidence="5">AraC family transcriptional activator of pobA</fullName>
    </submittedName>
</protein>
<keyword evidence="2" id="KW-0238">DNA-binding</keyword>
<dbReference type="Gene3D" id="1.10.10.60">
    <property type="entry name" value="Homeodomain-like"/>
    <property type="match status" value="1"/>
</dbReference>
<name>A0A7W8UAZ9_9HYPH</name>
<evidence type="ECO:0000313" key="6">
    <source>
        <dbReference type="Proteomes" id="UP000585507"/>
    </source>
</evidence>
<dbReference type="InterPro" id="IPR018060">
    <property type="entry name" value="HTH_AraC"/>
</dbReference>
<evidence type="ECO:0000259" key="4">
    <source>
        <dbReference type="PROSITE" id="PS01124"/>
    </source>
</evidence>
<keyword evidence="3" id="KW-0804">Transcription</keyword>
<dbReference type="PANTHER" id="PTHR46796:SF13">
    <property type="entry name" value="HTH-TYPE TRANSCRIPTIONAL ACTIVATOR RHAS"/>
    <property type="match status" value="1"/>
</dbReference>
<keyword evidence="6" id="KW-1185">Reference proteome</keyword>
<dbReference type="GO" id="GO:0043565">
    <property type="term" value="F:sequence-specific DNA binding"/>
    <property type="evidence" value="ECO:0007669"/>
    <property type="project" value="InterPro"/>
</dbReference>
<dbReference type="Pfam" id="PF02311">
    <property type="entry name" value="AraC_binding"/>
    <property type="match status" value="1"/>
</dbReference>
<dbReference type="InterPro" id="IPR011051">
    <property type="entry name" value="RmlC_Cupin_sf"/>
</dbReference>
<evidence type="ECO:0000256" key="3">
    <source>
        <dbReference type="ARBA" id="ARBA00023163"/>
    </source>
</evidence>
<dbReference type="InterPro" id="IPR050204">
    <property type="entry name" value="AraC_XylS_family_regulators"/>
</dbReference>
<organism evidence="5 6">
    <name type="scientific">Rhizobium giardinii</name>
    <dbReference type="NCBI Taxonomy" id="56731"/>
    <lineage>
        <taxon>Bacteria</taxon>
        <taxon>Pseudomonadati</taxon>
        <taxon>Pseudomonadota</taxon>
        <taxon>Alphaproteobacteria</taxon>
        <taxon>Hyphomicrobiales</taxon>
        <taxon>Rhizobiaceae</taxon>
        <taxon>Rhizobium/Agrobacterium group</taxon>
        <taxon>Rhizobium</taxon>
    </lineage>
</organism>
<accession>A0A7W8UAZ9</accession>
<keyword evidence="1" id="KW-0805">Transcription regulation</keyword>
<dbReference type="CDD" id="cd06999">
    <property type="entry name" value="cupin_HpaA-like_N"/>
    <property type="match status" value="1"/>
</dbReference>
<gene>
    <name evidence="5" type="ORF">GGD55_002602</name>
</gene>
<proteinExistence type="predicted"/>
<dbReference type="PROSITE" id="PS01124">
    <property type="entry name" value="HTH_ARAC_FAMILY_2"/>
    <property type="match status" value="1"/>
</dbReference>
<dbReference type="Proteomes" id="UP000585507">
    <property type="component" value="Unassembled WGS sequence"/>
</dbReference>
<dbReference type="SUPFAM" id="SSF46689">
    <property type="entry name" value="Homeodomain-like"/>
    <property type="match status" value="1"/>
</dbReference>
<dbReference type="InterPro" id="IPR047264">
    <property type="entry name" value="Cupin_HpaA-like_N"/>
</dbReference>
<dbReference type="Gene3D" id="2.60.120.10">
    <property type="entry name" value="Jelly Rolls"/>
    <property type="match status" value="1"/>
</dbReference>
<dbReference type="AlphaFoldDB" id="A0A7W8UAZ9"/>
<dbReference type="Pfam" id="PF12833">
    <property type="entry name" value="HTH_18"/>
    <property type="match status" value="1"/>
</dbReference>
<dbReference type="EMBL" id="JACHBK010000005">
    <property type="protein sequence ID" value="MBB5535898.1"/>
    <property type="molecule type" value="Genomic_DNA"/>
</dbReference>
<evidence type="ECO:0000256" key="2">
    <source>
        <dbReference type="ARBA" id="ARBA00023125"/>
    </source>
</evidence>
<dbReference type="InterPro" id="IPR014710">
    <property type="entry name" value="RmlC-like_jellyroll"/>
</dbReference>
<evidence type="ECO:0000256" key="1">
    <source>
        <dbReference type="ARBA" id="ARBA00023015"/>
    </source>
</evidence>
<dbReference type="InterPro" id="IPR003313">
    <property type="entry name" value="AraC-bd"/>
</dbReference>
<dbReference type="SUPFAM" id="SSF51182">
    <property type="entry name" value="RmlC-like cupins"/>
    <property type="match status" value="1"/>
</dbReference>
<reference evidence="5 6" key="1">
    <citation type="submission" date="2020-08" db="EMBL/GenBank/DDBJ databases">
        <title>Genomic Encyclopedia of Type Strains, Phase IV (KMG-V): Genome sequencing to study the core and pangenomes of soil and plant-associated prokaryotes.</title>
        <authorList>
            <person name="Whitman W."/>
        </authorList>
    </citation>
    <scope>NUCLEOTIDE SEQUENCE [LARGE SCALE GENOMIC DNA]</scope>
    <source>
        <strain evidence="5 6">SEMIA 4084</strain>
    </source>
</reference>
<dbReference type="PANTHER" id="PTHR46796">
    <property type="entry name" value="HTH-TYPE TRANSCRIPTIONAL ACTIVATOR RHAS-RELATED"/>
    <property type="match status" value="1"/>
</dbReference>